<evidence type="ECO:0000313" key="2">
    <source>
        <dbReference type="Proteomes" id="UP000284842"/>
    </source>
</evidence>
<gene>
    <name evidence="1" type="ORF">CVT24_001675</name>
</gene>
<sequence length="450" mass="51589">MPCAAHNVPSEVLELFIDELGNTINERQSWDALRSCMLVCHAFRYRAQRHLFRDIKLVQDAHIQSTKLVSRLWKLRAMMLDCHDVSISLVPHVRSFRLVMESSAYDAYGILDNEVLPVILTKLLPQLEEFAVWIRSFSMAVNWSHLNTEFRDVFMALCRSPNLKTLRLRNMVDLPPTILAGSAVKNICFHILRFDSSTSPILEGLIPNGQVESINIDYCFPFPPLTDIDIDHPDLQLEDPQDPSLSAYLTALAQVKRLKYIIFSQTDFTRSMRVARNAFAHLEVLELEIIELVTHAFFDDAWSIPFDKLPNLHTLVLGHKTDIRLGAYAPLTKVAAILQPSVDTMPCPALRNIEFNFVVASHAPWIKKVAYFPGEHVWNALDGLLCEESFDGVTSVTLNLEYHIIQERPWAFDSRLFVERCERHCREVFPKIHSSKRKQMWISASCIPLP</sequence>
<dbReference type="OrthoDB" id="2923694at2759"/>
<dbReference type="SUPFAM" id="SSF52047">
    <property type="entry name" value="RNI-like"/>
    <property type="match status" value="1"/>
</dbReference>
<protein>
    <recommendedName>
        <fullName evidence="3">F-box domain-containing protein</fullName>
    </recommendedName>
</protein>
<accession>A0A409VSX0</accession>
<evidence type="ECO:0000313" key="1">
    <source>
        <dbReference type="EMBL" id="PPQ69309.1"/>
    </source>
</evidence>
<reference evidence="1 2" key="1">
    <citation type="journal article" date="2018" name="Evol. Lett.">
        <title>Horizontal gene cluster transfer increased hallucinogenic mushroom diversity.</title>
        <authorList>
            <person name="Reynolds H.T."/>
            <person name="Vijayakumar V."/>
            <person name="Gluck-Thaler E."/>
            <person name="Korotkin H.B."/>
            <person name="Matheny P.B."/>
            <person name="Slot J.C."/>
        </authorList>
    </citation>
    <scope>NUCLEOTIDE SEQUENCE [LARGE SCALE GENOMIC DNA]</scope>
    <source>
        <strain evidence="1 2">2629</strain>
    </source>
</reference>
<dbReference type="Proteomes" id="UP000284842">
    <property type="component" value="Unassembled WGS sequence"/>
</dbReference>
<organism evidence="1 2">
    <name type="scientific">Panaeolus cyanescens</name>
    <dbReference type="NCBI Taxonomy" id="181874"/>
    <lineage>
        <taxon>Eukaryota</taxon>
        <taxon>Fungi</taxon>
        <taxon>Dikarya</taxon>
        <taxon>Basidiomycota</taxon>
        <taxon>Agaricomycotina</taxon>
        <taxon>Agaricomycetes</taxon>
        <taxon>Agaricomycetidae</taxon>
        <taxon>Agaricales</taxon>
        <taxon>Agaricineae</taxon>
        <taxon>Galeropsidaceae</taxon>
        <taxon>Panaeolus</taxon>
    </lineage>
</organism>
<keyword evidence="2" id="KW-1185">Reference proteome</keyword>
<evidence type="ECO:0008006" key="3">
    <source>
        <dbReference type="Google" id="ProtNLM"/>
    </source>
</evidence>
<dbReference type="InParanoid" id="A0A409VSX0"/>
<dbReference type="EMBL" id="NHTK01005988">
    <property type="protein sequence ID" value="PPQ69309.1"/>
    <property type="molecule type" value="Genomic_DNA"/>
</dbReference>
<comment type="caution">
    <text evidence="1">The sequence shown here is derived from an EMBL/GenBank/DDBJ whole genome shotgun (WGS) entry which is preliminary data.</text>
</comment>
<name>A0A409VSX0_9AGAR</name>
<dbReference type="AlphaFoldDB" id="A0A409VSX0"/>
<proteinExistence type="predicted"/>